<protein>
    <submittedName>
        <fullName evidence="1">Uncharacterized protein</fullName>
    </submittedName>
</protein>
<comment type="caution">
    <text evidence="1">The sequence shown here is derived from an EMBL/GenBank/DDBJ whole genome shotgun (WGS) entry which is preliminary data.</text>
</comment>
<dbReference type="EMBL" id="LAVV01009454">
    <property type="protein sequence ID" value="KNZ50554.1"/>
    <property type="molecule type" value="Genomic_DNA"/>
</dbReference>
<dbReference type="VEuPathDB" id="FungiDB:VP01_4357g1"/>
<keyword evidence="2" id="KW-1185">Reference proteome</keyword>
<proteinExistence type="predicted"/>
<dbReference type="STRING" id="27349.A0A0L6UPU6"/>
<sequence>MIEKTRPNFAWSEIEVWACHKEKSKEPKWGPYNVSKPDKISIYICIPPVSQLLSKKLCPGTVTESRVAKAVTGTNYQLLKVLKENGIYHWDVKGKSPIFSRADESAIFFFSFLTYLGITQKINDLQTTYNSVCDWKQNTGAGILESELDNGIKTVKGYHHYYSLKHCFTYSYIEQLNNQRMTHHCQ</sequence>
<dbReference type="Proteomes" id="UP000037035">
    <property type="component" value="Unassembled WGS sequence"/>
</dbReference>
<dbReference type="AlphaFoldDB" id="A0A0L6UPU6"/>
<accession>A0A0L6UPU6</accession>
<organism evidence="1 2">
    <name type="scientific">Puccinia sorghi</name>
    <dbReference type="NCBI Taxonomy" id="27349"/>
    <lineage>
        <taxon>Eukaryota</taxon>
        <taxon>Fungi</taxon>
        <taxon>Dikarya</taxon>
        <taxon>Basidiomycota</taxon>
        <taxon>Pucciniomycotina</taxon>
        <taxon>Pucciniomycetes</taxon>
        <taxon>Pucciniales</taxon>
        <taxon>Pucciniaceae</taxon>
        <taxon>Puccinia</taxon>
    </lineage>
</organism>
<reference evidence="1 2" key="1">
    <citation type="submission" date="2015-08" db="EMBL/GenBank/DDBJ databases">
        <title>Next Generation Sequencing and Analysis of the Genome of Puccinia sorghi L Schw, the Causal Agent of Maize Common Rust.</title>
        <authorList>
            <person name="Rochi L."/>
            <person name="Burguener G."/>
            <person name="Darino M."/>
            <person name="Turjanski A."/>
            <person name="Kreff E."/>
            <person name="Dieguez M.J."/>
            <person name="Sacco F."/>
        </authorList>
    </citation>
    <scope>NUCLEOTIDE SEQUENCE [LARGE SCALE GENOMIC DNA]</scope>
    <source>
        <strain evidence="1 2">RO10H11247</strain>
    </source>
</reference>
<evidence type="ECO:0000313" key="2">
    <source>
        <dbReference type="Proteomes" id="UP000037035"/>
    </source>
</evidence>
<dbReference type="OrthoDB" id="8015427at2759"/>
<evidence type="ECO:0000313" key="1">
    <source>
        <dbReference type="EMBL" id="KNZ50554.1"/>
    </source>
</evidence>
<gene>
    <name evidence="1" type="ORF">VP01_4357g1</name>
</gene>
<name>A0A0L6UPU6_9BASI</name>